<feature type="region of interest" description="Disordered" evidence="1">
    <location>
        <begin position="215"/>
        <end position="262"/>
    </location>
</feature>
<feature type="compositionally biased region" description="Low complexity" evidence="1">
    <location>
        <begin position="768"/>
        <end position="781"/>
    </location>
</feature>
<organism evidence="3 4">
    <name type="scientific">Apatococcus lobatus</name>
    <dbReference type="NCBI Taxonomy" id="904363"/>
    <lineage>
        <taxon>Eukaryota</taxon>
        <taxon>Viridiplantae</taxon>
        <taxon>Chlorophyta</taxon>
        <taxon>core chlorophytes</taxon>
        <taxon>Trebouxiophyceae</taxon>
        <taxon>Chlorellales</taxon>
        <taxon>Chlorellaceae</taxon>
        <taxon>Apatococcus</taxon>
    </lineage>
</organism>
<evidence type="ECO:0000259" key="2">
    <source>
        <dbReference type="PROSITE" id="PS50800"/>
    </source>
</evidence>
<sequence>MTDYEGLKVAELKDELRERGLAVSGKKAELIARLQEHDEQKKEGSDEKPDQAEAEPAEKGGPAAEAQPAEKERPAADAEPAVAAAEEAAADAEAAATKAKAVAEKVEAVLEKAQEPASEQQVTLQQLPESEMEVPAVPAAEPTAAADTQGPAAATDASAKRTREDTIADKAPPTPGLNVFPEATAARALDDAAAAAAGEPGAKRLKADPIVAPTLAGQSPKIEPPSAIQADTAGPLAEAAAPSIVHPTASAEPTASAPADAGVPAADLVAPAATAAAAVPMDAEAAPAPEDSSVVTLAQRGGYREPSAADLVEDVVDDPQPAAASVNVPASQHASTNAAADLPAAAVPPSVHTEAAVEASTDQEAPTAQAAVLQDADVTAASAPVEPAAAALQTEALEELVDYGAEPTVDEVAPAAVTADAADAAALERTGAAAERRQVDDKSRPDRKRERSEIGALEKDKSKLAKRSDEPLRDGSGSRRRDPMKYQAGDKTKPSDQSERRKPTDTKFSDAPGEASKEAKRPSVFDRLQSKSSGGTRSLAARQASSKVTRALRIDGFVRPFPERAARDLISETGGELESFWMPTIKSTAWVVFTSEAVAEATFQAVWGKEWPPGNRSRLNPQYVSPEEAFSKAGLGDGPGVRRQASGTAVAPATNGNAPSVPVIEQAAALTVADGDAKKREGHRSSGAGRHAAEAAGDAAATAARAPIKQEPRDHQRRAADRDQGRRGSRTKPPPAGPPEEAAPTLDTLFKKTTTQPNLYWLPLTEAQAAAKQAAEVASQAGNGPAILAK</sequence>
<reference evidence="3 4" key="1">
    <citation type="journal article" date="2024" name="Nat. Commun.">
        <title>Phylogenomics reveals the evolutionary origins of lichenization in chlorophyte algae.</title>
        <authorList>
            <person name="Puginier C."/>
            <person name="Libourel C."/>
            <person name="Otte J."/>
            <person name="Skaloud P."/>
            <person name="Haon M."/>
            <person name="Grisel S."/>
            <person name="Petersen M."/>
            <person name="Berrin J.G."/>
            <person name="Delaux P.M."/>
            <person name="Dal Grande F."/>
            <person name="Keller J."/>
        </authorList>
    </citation>
    <scope>NUCLEOTIDE SEQUENCE [LARGE SCALE GENOMIC DNA]</scope>
    <source>
        <strain evidence="3 4">SAG 2145</strain>
    </source>
</reference>
<dbReference type="InterPro" id="IPR032552">
    <property type="entry name" value="RSB_motif"/>
</dbReference>
<evidence type="ECO:0000256" key="1">
    <source>
        <dbReference type="SAM" id="MobiDB-lite"/>
    </source>
</evidence>
<feature type="compositionally biased region" description="Basic and acidic residues" evidence="1">
    <location>
        <begin position="158"/>
        <end position="168"/>
    </location>
</feature>
<feature type="compositionally biased region" description="Basic and acidic residues" evidence="1">
    <location>
        <begin position="101"/>
        <end position="114"/>
    </location>
</feature>
<feature type="compositionally biased region" description="Low complexity" evidence="1">
    <location>
        <begin position="77"/>
        <end position="100"/>
    </location>
</feature>
<accession>A0AAW1SAW4</accession>
<dbReference type="PROSITE" id="PS50800">
    <property type="entry name" value="SAP"/>
    <property type="match status" value="1"/>
</dbReference>
<dbReference type="Gene3D" id="1.10.720.30">
    <property type="entry name" value="SAP domain"/>
    <property type="match status" value="1"/>
</dbReference>
<feature type="compositionally biased region" description="Low complexity" evidence="1">
    <location>
        <begin position="334"/>
        <end position="349"/>
    </location>
</feature>
<proteinExistence type="predicted"/>
<feature type="region of interest" description="Disordered" evidence="1">
    <location>
        <begin position="275"/>
        <end position="294"/>
    </location>
</feature>
<feature type="compositionally biased region" description="Basic and acidic residues" evidence="1">
    <location>
        <begin position="434"/>
        <end position="508"/>
    </location>
</feature>
<feature type="domain" description="SAP" evidence="2">
    <location>
        <begin position="4"/>
        <end position="38"/>
    </location>
</feature>
<dbReference type="Pfam" id="PF02037">
    <property type="entry name" value="SAP"/>
    <property type="match status" value="1"/>
</dbReference>
<dbReference type="EMBL" id="JALJOS010000002">
    <property type="protein sequence ID" value="KAK9842739.1"/>
    <property type="molecule type" value="Genomic_DNA"/>
</dbReference>
<feature type="region of interest" description="Disordered" evidence="1">
    <location>
        <begin position="32"/>
        <end position="179"/>
    </location>
</feature>
<feature type="compositionally biased region" description="Low complexity" evidence="1">
    <location>
        <begin position="687"/>
        <end position="706"/>
    </location>
</feature>
<dbReference type="PANTHER" id="PTHR47031:SF3">
    <property type="entry name" value="SAP DOMAIN-CONTAINING PROTEIN"/>
    <property type="match status" value="1"/>
</dbReference>
<name>A0AAW1SAW4_9CHLO</name>
<feature type="region of interest" description="Disordered" evidence="1">
    <location>
        <begin position="674"/>
        <end position="754"/>
    </location>
</feature>
<dbReference type="SUPFAM" id="SSF68906">
    <property type="entry name" value="SAP domain"/>
    <property type="match status" value="1"/>
</dbReference>
<gene>
    <name evidence="3" type="ORF">WJX74_001625</name>
</gene>
<feature type="compositionally biased region" description="Basic and acidic residues" evidence="1">
    <location>
        <begin position="515"/>
        <end position="524"/>
    </location>
</feature>
<feature type="compositionally biased region" description="Low complexity" evidence="1">
    <location>
        <begin position="133"/>
        <end position="157"/>
    </location>
</feature>
<dbReference type="InterPro" id="IPR036361">
    <property type="entry name" value="SAP_dom_sf"/>
</dbReference>
<dbReference type="AlphaFoldDB" id="A0AAW1SAW4"/>
<dbReference type="InterPro" id="IPR034257">
    <property type="entry name" value="Acinus_RRM"/>
</dbReference>
<dbReference type="SMART" id="SM00513">
    <property type="entry name" value="SAP"/>
    <property type="match status" value="1"/>
</dbReference>
<dbReference type="Proteomes" id="UP001438707">
    <property type="component" value="Unassembled WGS sequence"/>
</dbReference>
<evidence type="ECO:0000313" key="4">
    <source>
        <dbReference type="Proteomes" id="UP001438707"/>
    </source>
</evidence>
<protein>
    <recommendedName>
        <fullName evidence="2">SAP domain-containing protein</fullName>
    </recommendedName>
</protein>
<evidence type="ECO:0000313" key="3">
    <source>
        <dbReference type="EMBL" id="KAK9842739.1"/>
    </source>
</evidence>
<feature type="region of interest" description="Disordered" evidence="1">
    <location>
        <begin position="768"/>
        <end position="790"/>
    </location>
</feature>
<feature type="region of interest" description="Disordered" evidence="1">
    <location>
        <begin position="629"/>
        <end position="658"/>
    </location>
</feature>
<feature type="compositionally biased region" description="Low complexity" evidence="1">
    <location>
        <begin position="247"/>
        <end position="262"/>
    </location>
</feature>
<comment type="caution">
    <text evidence="3">The sequence shown here is derived from an EMBL/GenBank/DDBJ whole genome shotgun (WGS) entry which is preliminary data.</text>
</comment>
<dbReference type="CDD" id="cd12432">
    <property type="entry name" value="RRM_ACINU"/>
    <property type="match status" value="1"/>
</dbReference>
<keyword evidence="4" id="KW-1185">Reference proteome</keyword>
<feature type="compositionally biased region" description="Polar residues" evidence="1">
    <location>
        <begin position="117"/>
        <end position="127"/>
    </location>
</feature>
<feature type="compositionally biased region" description="Basic and acidic residues" evidence="1">
    <location>
        <begin position="32"/>
        <end position="51"/>
    </location>
</feature>
<feature type="compositionally biased region" description="Basic and acidic residues" evidence="1">
    <location>
        <begin position="708"/>
        <end position="726"/>
    </location>
</feature>
<dbReference type="Pfam" id="PF16294">
    <property type="entry name" value="RSB_motif"/>
    <property type="match status" value="1"/>
</dbReference>
<dbReference type="InterPro" id="IPR003034">
    <property type="entry name" value="SAP_dom"/>
</dbReference>
<feature type="compositionally biased region" description="Low complexity" evidence="1">
    <location>
        <begin position="275"/>
        <end position="289"/>
    </location>
</feature>
<feature type="region of interest" description="Disordered" evidence="1">
    <location>
        <begin position="427"/>
        <end position="545"/>
    </location>
</feature>
<dbReference type="PANTHER" id="PTHR47031">
    <property type="entry name" value="SAP DNA-BINDING DOMAIN-CONTAINING PROTEIN"/>
    <property type="match status" value="1"/>
</dbReference>
<feature type="region of interest" description="Disordered" evidence="1">
    <location>
        <begin position="317"/>
        <end position="369"/>
    </location>
</feature>